<gene>
    <name evidence="1" type="ORF">GCM10011387_15660</name>
</gene>
<evidence type="ECO:0000313" key="2">
    <source>
        <dbReference type="Proteomes" id="UP000651668"/>
    </source>
</evidence>
<keyword evidence="2" id="KW-1185">Reference proteome</keyword>
<comment type="caution">
    <text evidence="1">The sequence shown here is derived from an EMBL/GenBank/DDBJ whole genome shotgun (WGS) entry which is preliminary data.</text>
</comment>
<organism evidence="1 2">
    <name type="scientific">Pedobacter quisquiliarum</name>
    <dbReference type="NCBI Taxonomy" id="1834438"/>
    <lineage>
        <taxon>Bacteria</taxon>
        <taxon>Pseudomonadati</taxon>
        <taxon>Bacteroidota</taxon>
        <taxon>Sphingobacteriia</taxon>
        <taxon>Sphingobacteriales</taxon>
        <taxon>Sphingobacteriaceae</taxon>
        <taxon>Pedobacter</taxon>
    </lineage>
</organism>
<accession>A0A916U832</accession>
<proteinExistence type="predicted"/>
<dbReference type="RefSeq" id="WP_188626310.1">
    <property type="nucleotide sequence ID" value="NZ_BMIL01000004.1"/>
</dbReference>
<protein>
    <submittedName>
        <fullName evidence="1">Uncharacterized protein</fullName>
    </submittedName>
</protein>
<dbReference type="AlphaFoldDB" id="A0A916U832"/>
<dbReference type="Proteomes" id="UP000651668">
    <property type="component" value="Unassembled WGS sequence"/>
</dbReference>
<reference evidence="1" key="1">
    <citation type="journal article" date="2014" name="Int. J. Syst. Evol. Microbiol.">
        <title>Complete genome sequence of Corynebacterium casei LMG S-19264T (=DSM 44701T), isolated from a smear-ripened cheese.</title>
        <authorList>
            <consortium name="US DOE Joint Genome Institute (JGI-PGF)"/>
            <person name="Walter F."/>
            <person name="Albersmeier A."/>
            <person name="Kalinowski J."/>
            <person name="Ruckert C."/>
        </authorList>
    </citation>
    <scope>NUCLEOTIDE SEQUENCE</scope>
    <source>
        <strain evidence="1">CGMCC 1.15343</strain>
    </source>
</reference>
<reference evidence="1" key="2">
    <citation type="submission" date="2020-09" db="EMBL/GenBank/DDBJ databases">
        <authorList>
            <person name="Sun Q."/>
            <person name="Zhou Y."/>
        </authorList>
    </citation>
    <scope>NUCLEOTIDE SEQUENCE</scope>
    <source>
        <strain evidence="1">CGMCC 1.15343</strain>
    </source>
</reference>
<evidence type="ECO:0000313" key="1">
    <source>
        <dbReference type="EMBL" id="GGC62943.1"/>
    </source>
</evidence>
<name>A0A916U832_9SPHI</name>
<sequence>MSANTTKPVYQDFITFYEEAVMPFKTANHAAIRLDNKLKGSTKSHFAYFMYQEKKWKVASDTNISKLDMAYEAFKSGNDPFVIKPTRDHKGETLNIKGQPIRDTRFYVYSA</sequence>
<dbReference type="EMBL" id="BMIL01000004">
    <property type="protein sequence ID" value="GGC62943.1"/>
    <property type="molecule type" value="Genomic_DNA"/>
</dbReference>